<protein>
    <recommendedName>
        <fullName evidence="3">Integrase catalytic domain-containing protein</fullName>
    </recommendedName>
</protein>
<dbReference type="EMBL" id="SGIS01000043">
    <property type="protein sequence ID" value="RZF60954.1"/>
    <property type="molecule type" value="Genomic_DNA"/>
</dbReference>
<sequence length="134" mass="15285">MRELANLVAERGAPKMIVQTSRRRRRRLVDDYNTERPHYSLGYAPPAAFAAELEKQWAGCSQPTASTALARNDNSRSPLYARSKMGFTSRRMMSQSVKYMDLDVNKNTIAVAIAEEGQRSEVREHGRLTARQRR</sequence>
<evidence type="ECO:0008006" key="3">
    <source>
        <dbReference type="Google" id="ProtNLM"/>
    </source>
</evidence>
<dbReference type="Proteomes" id="UP000292085">
    <property type="component" value="Unassembled WGS sequence"/>
</dbReference>
<reference evidence="1 2" key="1">
    <citation type="submission" date="2019-02" db="EMBL/GenBank/DDBJ databases">
        <authorList>
            <person name="Li Y."/>
        </authorList>
    </citation>
    <scope>NUCLEOTIDE SEQUENCE [LARGE SCALE GENOMIC DNA]</scope>
    <source>
        <strain evidence="1 2">3-7</strain>
    </source>
</reference>
<gene>
    <name evidence="1" type="ORF">EWE75_20370</name>
</gene>
<accession>A0A4Q6XU08</accession>
<evidence type="ECO:0000313" key="1">
    <source>
        <dbReference type="EMBL" id="RZF60954.1"/>
    </source>
</evidence>
<proteinExistence type="predicted"/>
<name>A0A4Q6XU08_9SPHN</name>
<evidence type="ECO:0000313" key="2">
    <source>
        <dbReference type="Proteomes" id="UP000292085"/>
    </source>
</evidence>
<organism evidence="1 2">
    <name type="scientific">Sphingomonas populi</name>
    <dbReference type="NCBI Taxonomy" id="2484750"/>
    <lineage>
        <taxon>Bacteria</taxon>
        <taxon>Pseudomonadati</taxon>
        <taxon>Pseudomonadota</taxon>
        <taxon>Alphaproteobacteria</taxon>
        <taxon>Sphingomonadales</taxon>
        <taxon>Sphingomonadaceae</taxon>
        <taxon>Sphingomonas</taxon>
    </lineage>
</organism>
<comment type="caution">
    <text evidence="1">The sequence shown here is derived from an EMBL/GenBank/DDBJ whole genome shotgun (WGS) entry which is preliminary data.</text>
</comment>
<dbReference type="OrthoDB" id="8261795at2"/>
<keyword evidence="2" id="KW-1185">Reference proteome</keyword>
<dbReference type="AlphaFoldDB" id="A0A4Q6XU08"/>